<feature type="transmembrane region" description="Helical" evidence="8">
    <location>
        <begin position="535"/>
        <end position="558"/>
    </location>
</feature>
<feature type="transmembrane region" description="Helical" evidence="8">
    <location>
        <begin position="277"/>
        <end position="295"/>
    </location>
</feature>
<feature type="transmembrane region" description="Helical" evidence="8">
    <location>
        <begin position="326"/>
        <end position="351"/>
    </location>
</feature>
<feature type="transmembrane region" description="Helical" evidence="8">
    <location>
        <begin position="408"/>
        <end position="426"/>
    </location>
</feature>
<protein>
    <submittedName>
        <fullName evidence="10">ABC transporter permease</fullName>
    </submittedName>
</protein>
<keyword evidence="11" id="KW-1185">Reference proteome</keyword>
<dbReference type="EMBL" id="JBHSOZ010000009">
    <property type="protein sequence ID" value="MFC5713996.1"/>
    <property type="molecule type" value="Genomic_DNA"/>
</dbReference>
<comment type="caution">
    <text evidence="10">The sequence shown here is derived from an EMBL/GenBank/DDBJ whole genome shotgun (WGS) entry which is preliminary data.</text>
</comment>
<feature type="transmembrane region" description="Helical" evidence="8">
    <location>
        <begin position="481"/>
        <end position="506"/>
    </location>
</feature>
<keyword evidence="5 8" id="KW-0812">Transmembrane</keyword>
<proteinExistence type="inferred from homology"/>
<name>A0ABW0YRE2_9BACI</name>
<evidence type="ECO:0000313" key="11">
    <source>
        <dbReference type="Proteomes" id="UP001596142"/>
    </source>
</evidence>
<dbReference type="InterPro" id="IPR000515">
    <property type="entry name" value="MetI-like"/>
</dbReference>
<feature type="transmembrane region" description="Helical" evidence="8">
    <location>
        <begin position="235"/>
        <end position="257"/>
    </location>
</feature>
<dbReference type="PANTHER" id="PTHR43357">
    <property type="entry name" value="INNER MEMBRANE ABC TRANSPORTER PERMEASE PROTEIN YDCV"/>
    <property type="match status" value="1"/>
</dbReference>
<sequence length="561" mass="63293">MSMRKNENRQLDNDQHAKVGENTSPTLLRFLRRRWLGVWRGNPPGPFLLTLGILVGLLMSVPIIYVIWRSLFAGTDRWMRLLDGRIPQLLWNTLSLTFAVTLCAVILGVSLAWLVVRTDVPGRKLLQWMLALPLVIPPYVGAVTYIIVFGPSGWMRDLWRETPWLVNIFGDYPLSIYSFWGVFFVLTMFTYPYVFLIASASLRKMNRNFEEVARSQGMNTRQVFWKVNLPFLRPAIGAGAILIALYVLSDFGAIAMLRYVTFTAAIYFQRASFDTESASVLSLVLIVLTVIILWIESRTRKKNKFYQTSNTFREPDILSLGKWKPVAVLFIGLVIVFSILLPISVLIYWTIIGLDRGAVDARFFEFAWNSVLVSGMAALLCMLLALPIIYLRSRYPSVISSSIDKMSYAGYALPGVIVALGFVFIFNNHFPFLYNTFYLIALAMVVRFLPQAMQAGDASLSLVSPRVDETARSLGYPPWKVMFKVIIPSILPGVLAGGALVFVSAIKELPATLMLRPPGFDTLAVRIYYEASEAIYHQAAPAALILILVSIIPLRYMLKKY</sequence>
<dbReference type="InterPro" id="IPR035906">
    <property type="entry name" value="MetI-like_sf"/>
</dbReference>
<feature type="domain" description="ABC transmembrane type-1" evidence="9">
    <location>
        <begin position="90"/>
        <end position="296"/>
    </location>
</feature>
<feature type="domain" description="ABC transmembrane type-1" evidence="9">
    <location>
        <begin position="367"/>
        <end position="557"/>
    </location>
</feature>
<evidence type="ECO:0000256" key="2">
    <source>
        <dbReference type="ARBA" id="ARBA00022448"/>
    </source>
</evidence>
<feature type="transmembrane region" description="Helical" evidence="8">
    <location>
        <begin position="47"/>
        <end position="68"/>
    </location>
</feature>
<dbReference type="SUPFAM" id="SSF161098">
    <property type="entry name" value="MetI-like"/>
    <property type="match status" value="2"/>
</dbReference>
<accession>A0ABW0YRE2</accession>
<keyword evidence="2 8" id="KW-0813">Transport</keyword>
<evidence type="ECO:0000256" key="3">
    <source>
        <dbReference type="ARBA" id="ARBA00022475"/>
    </source>
</evidence>
<keyword evidence="4" id="KW-0997">Cell inner membrane</keyword>
<evidence type="ECO:0000256" key="1">
    <source>
        <dbReference type="ARBA" id="ARBA00004429"/>
    </source>
</evidence>
<dbReference type="PANTHER" id="PTHR43357:SF3">
    <property type="entry name" value="FE(3+)-TRANSPORT SYSTEM PERMEASE PROTEIN FBPB 2"/>
    <property type="match status" value="1"/>
</dbReference>
<gene>
    <name evidence="10" type="ORF">ACFPU1_14625</name>
</gene>
<dbReference type="Proteomes" id="UP001596142">
    <property type="component" value="Unassembled WGS sequence"/>
</dbReference>
<feature type="transmembrane region" description="Helical" evidence="8">
    <location>
        <begin position="366"/>
        <end position="388"/>
    </location>
</feature>
<keyword evidence="7 8" id="KW-0472">Membrane</keyword>
<feature type="transmembrane region" description="Helical" evidence="8">
    <location>
        <begin position="88"/>
        <end position="116"/>
    </location>
</feature>
<evidence type="ECO:0000313" key="10">
    <source>
        <dbReference type="EMBL" id="MFC5713996.1"/>
    </source>
</evidence>
<feature type="transmembrane region" description="Helical" evidence="8">
    <location>
        <begin position="432"/>
        <end position="449"/>
    </location>
</feature>
<feature type="transmembrane region" description="Helical" evidence="8">
    <location>
        <begin position="174"/>
        <end position="198"/>
    </location>
</feature>
<keyword evidence="3" id="KW-1003">Cell membrane</keyword>
<dbReference type="CDD" id="cd06261">
    <property type="entry name" value="TM_PBP2"/>
    <property type="match status" value="2"/>
</dbReference>
<evidence type="ECO:0000256" key="4">
    <source>
        <dbReference type="ARBA" id="ARBA00022519"/>
    </source>
</evidence>
<organism evidence="10 11">
    <name type="scientific">Thalassorhabdus alkalitolerans</name>
    <dbReference type="NCBI Taxonomy" id="2282697"/>
    <lineage>
        <taxon>Bacteria</taxon>
        <taxon>Bacillati</taxon>
        <taxon>Bacillota</taxon>
        <taxon>Bacilli</taxon>
        <taxon>Bacillales</taxon>
        <taxon>Bacillaceae</taxon>
        <taxon>Thalassorhabdus</taxon>
    </lineage>
</organism>
<dbReference type="RefSeq" id="WP_385942490.1">
    <property type="nucleotide sequence ID" value="NZ_JBHSOZ010000009.1"/>
</dbReference>
<comment type="subcellular location">
    <subcellularLocation>
        <location evidence="1">Cell inner membrane</location>
        <topology evidence="1">Multi-pass membrane protein</topology>
    </subcellularLocation>
    <subcellularLocation>
        <location evidence="8">Cell membrane</location>
        <topology evidence="8">Multi-pass membrane protein</topology>
    </subcellularLocation>
</comment>
<evidence type="ECO:0000256" key="7">
    <source>
        <dbReference type="ARBA" id="ARBA00023136"/>
    </source>
</evidence>
<evidence type="ECO:0000256" key="6">
    <source>
        <dbReference type="ARBA" id="ARBA00022989"/>
    </source>
</evidence>
<keyword evidence="6 8" id="KW-1133">Transmembrane helix</keyword>
<reference evidence="11" key="1">
    <citation type="journal article" date="2019" name="Int. J. Syst. Evol. Microbiol.">
        <title>The Global Catalogue of Microorganisms (GCM) 10K type strain sequencing project: providing services to taxonomists for standard genome sequencing and annotation.</title>
        <authorList>
            <consortium name="The Broad Institute Genomics Platform"/>
            <consortium name="The Broad Institute Genome Sequencing Center for Infectious Disease"/>
            <person name="Wu L."/>
            <person name="Ma J."/>
        </authorList>
    </citation>
    <scope>NUCLEOTIDE SEQUENCE [LARGE SCALE GENOMIC DNA]</scope>
    <source>
        <strain evidence="11">CECT 7184</strain>
    </source>
</reference>
<dbReference type="Pfam" id="PF00528">
    <property type="entry name" value="BPD_transp_1"/>
    <property type="match status" value="2"/>
</dbReference>
<comment type="similarity">
    <text evidence="8">Belongs to the binding-protein-dependent transport system permease family.</text>
</comment>
<evidence type="ECO:0000256" key="8">
    <source>
        <dbReference type="RuleBase" id="RU363032"/>
    </source>
</evidence>
<feature type="transmembrane region" description="Helical" evidence="8">
    <location>
        <begin position="128"/>
        <end position="154"/>
    </location>
</feature>
<evidence type="ECO:0000256" key="5">
    <source>
        <dbReference type="ARBA" id="ARBA00022692"/>
    </source>
</evidence>
<dbReference type="Gene3D" id="1.10.3720.10">
    <property type="entry name" value="MetI-like"/>
    <property type="match status" value="2"/>
</dbReference>
<dbReference type="PROSITE" id="PS50928">
    <property type="entry name" value="ABC_TM1"/>
    <property type="match status" value="2"/>
</dbReference>
<evidence type="ECO:0000259" key="9">
    <source>
        <dbReference type="PROSITE" id="PS50928"/>
    </source>
</evidence>